<name>M1PA66_DESSD</name>
<dbReference type="STRING" id="1167006.UWK_00108"/>
<dbReference type="InterPro" id="IPR011095">
    <property type="entry name" value="Dala_Dala_lig_C"/>
</dbReference>
<dbReference type="InterPro" id="IPR013815">
    <property type="entry name" value="ATP_grasp_subdomain_1"/>
</dbReference>
<gene>
    <name evidence="5" type="ordered locus">UWK_00108</name>
</gene>
<dbReference type="RefSeq" id="WP_015402394.1">
    <property type="nucleotide sequence ID" value="NC_020304.1"/>
</dbReference>
<dbReference type="eggNOG" id="COG1181">
    <property type="taxonomic scope" value="Bacteria"/>
</dbReference>
<dbReference type="GO" id="GO:0008716">
    <property type="term" value="F:D-alanine-D-alanine ligase activity"/>
    <property type="evidence" value="ECO:0007669"/>
    <property type="project" value="InterPro"/>
</dbReference>
<dbReference type="Gene3D" id="3.30.470.20">
    <property type="entry name" value="ATP-grasp fold, B domain"/>
    <property type="match status" value="1"/>
</dbReference>
<dbReference type="GO" id="GO:0046872">
    <property type="term" value="F:metal ion binding"/>
    <property type="evidence" value="ECO:0007669"/>
    <property type="project" value="InterPro"/>
</dbReference>
<dbReference type="PROSITE" id="PS50975">
    <property type="entry name" value="ATP_GRASP"/>
    <property type="match status" value="1"/>
</dbReference>
<dbReference type="InterPro" id="IPR011761">
    <property type="entry name" value="ATP-grasp"/>
</dbReference>
<comment type="similarity">
    <text evidence="1">Belongs to the D-alanine--D-alanine ligase family.</text>
</comment>
<dbReference type="Pfam" id="PF07478">
    <property type="entry name" value="Dala_Dala_lig_C"/>
    <property type="match status" value="1"/>
</dbReference>
<dbReference type="KEGG" id="dsf:UWK_00108"/>
<evidence type="ECO:0000256" key="2">
    <source>
        <dbReference type="ARBA" id="ARBA00022598"/>
    </source>
</evidence>
<dbReference type="Proteomes" id="UP000011721">
    <property type="component" value="Chromosome"/>
</dbReference>
<accession>M1PA66</accession>
<evidence type="ECO:0000256" key="1">
    <source>
        <dbReference type="ARBA" id="ARBA00010871"/>
    </source>
</evidence>
<evidence type="ECO:0000313" key="6">
    <source>
        <dbReference type="Proteomes" id="UP000011721"/>
    </source>
</evidence>
<evidence type="ECO:0000313" key="5">
    <source>
        <dbReference type="EMBL" id="AGF76695.1"/>
    </source>
</evidence>
<reference evidence="6" key="1">
    <citation type="journal article" date="2013" name="Stand. Genomic Sci.">
        <title>Complete genome sequence of Desulfocapsa sulfexigens, a marine deltaproteobacterium specialized in disproportionating inorganic sulfur compounds.</title>
        <authorList>
            <person name="Finster K.W."/>
            <person name="Kjeldsen K.U."/>
            <person name="Kube M."/>
            <person name="Reinhardt R."/>
            <person name="Mussmann M."/>
            <person name="Amann R."/>
            <person name="Schreiber L."/>
        </authorList>
    </citation>
    <scope>NUCLEOTIDE SEQUENCE [LARGE SCALE GENOMIC DNA]</scope>
    <source>
        <strain evidence="6">DSM 10523 / SB164P1</strain>
    </source>
</reference>
<keyword evidence="3" id="KW-0067">ATP-binding</keyword>
<sequence>MNFAVVHNSLEASDRPDAMDVLTQVEAVKKALIQLGHRVKILDCSLNLEKISCDLKETKTELVFNLVESLGGHGRLIHLFPALLEVLHLPCTGSSAGAISLSSNKTEAKNLLRSAGLPTPDWAELLSSGEKKISGSITMDATWIIKSLWEHASLGMNADSLVQPSTTDELFSLMNTKKDSLGGACFAEHFIDGREFNISILAGENGPEVLPPAEILFDNFTSEMARIVDYKAKWDESSFAYQHTPRSFDFSSKDRVILENLKEISRQCWFLFRLNGYARVDFRVDPEGKPWILEVNANPCLSPDAGFSAALARAGISFSEAIHRIVADVPVTV</sequence>
<dbReference type="OrthoDB" id="9813261at2"/>
<keyword evidence="6" id="KW-1185">Reference proteome</keyword>
<feature type="domain" description="ATP-grasp" evidence="4">
    <location>
        <begin position="109"/>
        <end position="327"/>
    </location>
</feature>
<keyword evidence="3" id="KW-0547">Nucleotide-binding</keyword>
<dbReference type="SUPFAM" id="SSF56059">
    <property type="entry name" value="Glutathione synthetase ATP-binding domain-like"/>
    <property type="match status" value="1"/>
</dbReference>
<protein>
    <submittedName>
        <fullName evidence="5">ATP-grasp enzyme, D-alanine-D-alanine ligase</fullName>
    </submittedName>
</protein>
<dbReference type="GO" id="GO:0005524">
    <property type="term" value="F:ATP binding"/>
    <property type="evidence" value="ECO:0007669"/>
    <property type="project" value="UniProtKB-UniRule"/>
</dbReference>
<dbReference type="PATRIC" id="fig|1167006.5.peg.120"/>
<proteinExistence type="inferred from homology"/>
<dbReference type="PANTHER" id="PTHR23132">
    <property type="entry name" value="D-ALANINE--D-ALANINE LIGASE"/>
    <property type="match status" value="1"/>
</dbReference>
<dbReference type="Gene3D" id="3.30.1490.20">
    <property type="entry name" value="ATP-grasp fold, A domain"/>
    <property type="match status" value="1"/>
</dbReference>
<evidence type="ECO:0000259" key="4">
    <source>
        <dbReference type="PROSITE" id="PS50975"/>
    </source>
</evidence>
<dbReference type="EMBL" id="CP003985">
    <property type="protein sequence ID" value="AGF76695.1"/>
    <property type="molecule type" value="Genomic_DNA"/>
</dbReference>
<evidence type="ECO:0000256" key="3">
    <source>
        <dbReference type="PROSITE-ProRule" id="PRU00409"/>
    </source>
</evidence>
<keyword evidence="2 5" id="KW-0436">Ligase</keyword>
<organism evidence="5 6">
    <name type="scientific">Desulfocapsa sulfexigens (strain DSM 10523 / SB164P1)</name>
    <dbReference type="NCBI Taxonomy" id="1167006"/>
    <lineage>
        <taxon>Bacteria</taxon>
        <taxon>Pseudomonadati</taxon>
        <taxon>Thermodesulfobacteriota</taxon>
        <taxon>Desulfobulbia</taxon>
        <taxon>Desulfobulbales</taxon>
        <taxon>Desulfocapsaceae</taxon>
        <taxon>Desulfocapsa</taxon>
    </lineage>
</organism>
<dbReference type="PANTHER" id="PTHR23132:SF23">
    <property type="entry name" value="D-ALANINE--D-ALANINE LIGASE B"/>
    <property type="match status" value="1"/>
</dbReference>
<dbReference type="AlphaFoldDB" id="M1PA66"/>
<dbReference type="HOGENOM" id="CLU_039268_2_0_7"/>